<dbReference type="Proteomes" id="UP000075502">
    <property type="component" value="Unassembled WGS sequence"/>
</dbReference>
<evidence type="ECO:0000256" key="1">
    <source>
        <dbReference type="SAM" id="MobiDB-lite"/>
    </source>
</evidence>
<sequence>MSSVSPKEATASYVRRAAVVEVASERRCVVRIEHEGRALELSAVVAMSPLPRIEAGHHVLVTGEDLERCYVVGVLGDEEAPASERRLTTRSGASAAVSTDGERERIEVRDPGGRLVFEYRPDLGRGLLSVPAGDLALAAPQGNIDLVAGGAIRCRGAGGVTLEAGDGEAGARPSLALGQTEARLGARALKLVGERAEVLFAEASYRGVQLSAAVEQVKVVADRMETLASHVFERLKRSFRRVEDLDELLAGRVRARASGAYSVKGGHASIEAEDDVKIDGKRIHLG</sequence>
<name>A0A150TJU2_SORCE</name>
<accession>A0A150TJU2</accession>
<evidence type="ECO:0008006" key="4">
    <source>
        <dbReference type="Google" id="ProtNLM"/>
    </source>
</evidence>
<reference evidence="2 3" key="1">
    <citation type="submission" date="2014-02" db="EMBL/GenBank/DDBJ databases">
        <title>The small core and large imbalanced accessory genome model reveals a collaborative survival strategy of Sorangium cellulosum strains in nature.</title>
        <authorList>
            <person name="Han K."/>
            <person name="Peng R."/>
            <person name="Blom J."/>
            <person name="Li Y.-Z."/>
        </authorList>
    </citation>
    <scope>NUCLEOTIDE SEQUENCE [LARGE SCALE GENOMIC DNA]</scope>
    <source>
        <strain evidence="2 3">So0007-03</strain>
    </source>
</reference>
<organism evidence="2 3">
    <name type="scientific">Sorangium cellulosum</name>
    <name type="common">Polyangium cellulosum</name>
    <dbReference type="NCBI Taxonomy" id="56"/>
    <lineage>
        <taxon>Bacteria</taxon>
        <taxon>Pseudomonadati</taxon>
        <taxon>Myxococcota</taxon>
        <taxon>Polyangia</taxon>
        <taxon>Polyangiales</taxon>
        <taxon>Polyangiaceae</taxon>
        <taxon>Sorangium</taxon>
    </lineage>
</organism>
<dbReference type="AlphaFoldDB" id="A0A150TJU2"/>
<protein>
    <recommendedName>
        <fullName evidence="4">DUF3540 domain-containing protein</fullName>
    </recommendedName>
</protein>
<comment type="caution">
    <text evidence="2">The sequence shown here is derived from an EMBL/GenBank/DDBJ whole genome shotgun (WGS) entry which is preliminary data.</text>
</comment>
<dbReference type="Pfam" id="PF12059">
    <property type="entry name" value="DUF3540"/>
    <property type="match status" value="1"/>
</dbReference>
<dbReference type="EMBL" id="JEME01002221">
    <property type="protein sequence ID" value="KYG04969.1"/>
    <property type="molecule type" value="Genomic_DNA"/>
</dbReference>
<evidence type="ECO:0000313" key="2">
    <source>
        <dbReference type="EMBL" id="KYG04969.1"/>
    </source>
</evidence>
<evidence type="ECO:0000313" key="3">
    <source>
        <dbReference type="Proteomes" id="UP000075502"/>
    </source>
</evidence>
<dbReference type="InterPro" id="IPR021927">
    <property type="entry name" value="DUF3540"/>
</dbReference>
<gene>
    <name evidence="2" type="ORF">BE21_43645</name>
</gene>
<proteinExistence type="predicted"/>
<feature type="region of interest" description="Disordered" evidence="1">
    <location>
        <begin position="83"/>
        <end position="103"/>
    </location>
</feature>